<dbReference type="InterPro" id="IPR005145">
    <property type="entry name" value="Sua5_C"/>
</dbReference>
<evidence type="ECO:0000256" key="7">
    <source>
        <dbReference type="ARBA" id="ARBA00022694"/>
    </source>
</evidence>
<feature type="binding site" evidence="14">
    <location>
        <position position="47"/>
    </location>
    <ligand>
        <name>ATP</name>
        <dbReference type="ChEBI" id="CHEBI:30616"/>
    </ligand>
</feature>
<evidence type="ECO:0000256" key="12">
    <source>
        <dbReference type="ARBA" id="ARBA00048366"/>
    </source>
</evidence>
<feature type="binding site" evidence="14">
    <location>
        <position position="56"/>
    </location>
    <ligand>
        <name>L-threonine</name>
        <dbReference type="ChEBI" id="CHEBI:57926"/>
    </ligand>
</feature>
<evidence type="ECO:0000256" key="11">
    <source>
        <dbReference type="ARBA" id="ARBA00029774"/>
    </source>
</evidence>
<evidence type="ECO:0000256" key="4">
    <source>
        <dbReference type="ARBA" id="ARBA00015492"/>
    </source>
</evidence>
<reference evidence="16 17" key="1">
    <citation type="submission" date="2017-06" db="EMBL/GenBank/DDBJ databases">
        <title>Reclassification of a Polynucleobacter cosmopolitanus strain isolated from tropical Lake Victoria as Polynucleobacter victoriensis comb. nov.</title>
        <authorList>
            <person name="Hahn M.W."/>
        </authorList>
    </citation>
    <scope>NUCLEOTIDE SEQUENCE [LARGE SCALE GENOMIC DNA]</scope>
    <source>
        <strain evidence="16 17">MWH-MoIso2</strain>
    </source>
</reference>
<evidence type="ECO:0000313" key="16">
    <source>
        <dbReference type="EMBL" id="OXL15684.1"/>
    </source>
</evidence>
<dbReference type="GO" id="GO:0003725">
    <property type="term" value="F:double-stranded RNA binding"/>
    <property type="evidence" value="ECO:0007669"/>
    <property type="project" value="UniProtKB-UniRule"/>
</dbReference>
<dbReference type="RefSeq" id="WP_089514723.1">
    <property type="nucleotide sequence ID" value="NZ_NJGG01000001.1"/>
</dbReference>
<evidence type="ECO:0000259" key="15">
    <source>
        <dbReference type="PROSITE" id="PS51163"/>
    </source>
</evidence>
<dbReference type="GO" id="GO:0061710">
    <property type="term" value="F:L-threonylcarbamoyladenylate synthase"/>
    <property type="evidence" value="ECO:0007669"/>
    <property type="project" value="UniProtKB-EC"/>
</dbReference>
<feature type="domain" description="YrdC-like" evidence="15">
    <location>
        <begin position="2"/>
        <end position="207"/>
    </location>
</feature>
<keyword evidence="6 13" id="KW-0808">Transferase</keyword>
<comment type="similarity">
    <text evidence="2 13">Belongs to the SUA5 family.</text>
</comment>
<comment type="function">
    <text evidence="13">Required for the formation of a threonylcarbamoyl group on adenosine at position 37 (t(6)A37) in tRNAs that read codons beginning with adenine.</text>
</comment>
<dbReference type="Pfam" id="PF01300">
    <property type="entry name" value="Sua5_yciO_yrdC"/>
    <property type="match status" value="1"/>
</dbReference>
<feature type="binding site" evidence="14">
    <location>
        <position position="186"/>
    </location>
    <ligand>
        <name>L-threonine</name>
        <dbReference type="ChEBI" id="CHEBI:57926"/>
    </ligand>
</feature>
<gene>
    <name evidence="16" type="ORF">AOC33_00870</name>
</gene>
<feature type="binding site" evidence="14">
    <location>
        <position position="148"/>
    </location>
    <ligand>
        <name>ATP</name>
        <dbReference type="ChEBI" id="CHEBI:30616"/>
    </ligand>
</feature>
<dbReference type="EC" id="2.7.7.87" evidence="3 13"/>
<dbReference type="InterPro" id="IPR050156">
    <property type="entry name" value="TC-AMP_synthase_SUA5"/>
</dbReference>
<evidence type="ECO:0000313" key="17">
    <source>
        <dbReference type="Proteomes" id="UP000215188"/>
    </source>
</evidence>
<keyword evidence="17" id="KW-1185">Reference proteome</keyword>
<evidence type="ECO:0000256" key="1">
    <source>
        <dbReference type="ARBA" id="ARBA00004496"/>
    </source>
</evidence>
<dbReference type="InterPro" id="IPR006070">
    <property type="entry name" value="Sua5-like_dom"/>
</dbReference>
<dbReference type="Gene3D" id="3.40.50.11030">
    <property type="entry name" value="Threonylcarbamoyl-AMP synthase, C-terminal domain"/>
    <property type="match status" value="1"/>
</dbReference>
<feature type="binding site" evidence="14">
    <location>
        <position position="203"/>
    </location>
    <ligand>
        <name>ATP</name>
        <dbReference type="ChEBI" id="CHEBI:30616"/>
    </ligand>
</feature>
<evidence type="ECO:0000256" key="8">
    <source>
        <dbReference type="ARBA" id="ARBA00022695"/>
    </source>
</evidence>
<dbReference type="GO" id="GO:0000049">
    <property type="term" value="F:tRNA binding"/>
    <property type="evidence" value="ECO:0007669"/>
    <property type="project" value="TreeGrafter"/>
</dbReference>
<evidence type="ECO:0000256" key="9">
    <source>
        <dbReference type="ARBA" id="ARBA00022741"/>
    </source>
</evidence>
<keyword evidence="8 13" id="KW-0548">Nucleotidyltransferase</keyword>
<evidence type="ECO:0000256" key="2">
    <source>
        <dbReference type="ARBA" id="ARBA00007663"/>
    </source>
</evidence>
<dbReference type="FunFam" id="3.90.870.10:FF:000009">
    <property type="entry name" value="Threonylcarbamoyl-AMP synthase, putative"/>
    <property type="match status" value="1"/>
</dbReference>
<keyword evidence="5 13" id="KW-0963">Cytoplasm</keyword>
<name>A0A229FUR1_9BURK</name>
<feature type="binding site" evidence="14">
    <location>
        <position position="156"/>
    </location>
    <ligand>
        <name>ATP</name>
        <dbReference type="ChEBI" id="CHEBI:30616"/>
    </ligand>
</feature>
<feature type="binding site" evidence="14">
    <location>
        <position position="24"/>
    </location>
    <ligand>
        <name>L-threonine</name>
        <dbReference type="ChEBI" id="CHEBI:57926"/>
    </ligand>
</feature>
<dbReference type="PROSITE" id="PS51163">
    <property type="entry name" value="YRDC"/>
    <property type="match status" value="1"/>
</dbReference>
<evidence type="ECO:0000256" key="3">
    <source>
        <dbReference type="ARBA" id="ARBA00012584"/>
    </source>
</evidence>
<accession>A0A229FUR1</accession>
<evidence type="ECO:0000256" key="13">
    <source>
        <dbReference type="PIRNR" id="PIRNR004930"/>
    </source>
</evidence>
<evidence type="ECO:0000256" key="10">
    <source>
        <dbReference type="ARBA" id="ARBA00022840"/>
    </source>
</evidence>
<dbReference type="GO" id="GO:0008033">
    <property type="term" value="P:tRNA processing"/>
    <property type="evidence" value="ECO:0007669"/>
    <property type="project" value="UniProtKB-KW"/>
</dbReference>
<dbReference type="GO" id="GO:0005737">
    <property type="term" value="C:cytoplasm"/>
    <property type="evidence" value="ECO:0007669"/>
    <property type="project" value="UniProtKB-SubCell"/>
</dbReference>
<evidence type="ECO:0000256" key="5">
    <source>
        <dbReference type="ARBA" id="ARBA00022490"/>
    </source>
</evidence>
<feature type="binding site" evidence="14">
    <location>
        <position position="146"/>
    </location>
    <ligand>
        <name>L-threonine</name>
        <dbReference type="ChEBI" id="CHEBI:57926"/>
    </ligand>
</feature>
<keyword evidence="9 13" id="KW-0547">Nucleotide-binding</keyword>
<dbReference type="GO" id="GO:0005524">
    <property type="term" value="F:ATP binding"/>
    <property type="evidence" value="ECO:0007669"/>
    <property type="project" value="UniProtKB-UniRule"/>
</dbReference>
<feature type="binding site" evidence="14">
    <location>
        <position position="122"/>
    </location>
    <ligand>
        <name>L-threonine</name>
        <dbReference type="ChEBI" id="CHEBI:57926"/>
    </ligand>
</feature>
<protein>
    <recommendedName>
        <fullName evidence="4 13">Threonylcarbamoyl-AMP synthase</fullName>
        <shortName evidence="13">TC-AMP synthase</shortName>
        <ecNumber evidence="3 13">2.7.7.87</ecNumber>
    </recommendedName>
    <alternativeName>
        <fullName evidence="11 13">L-threonylcarbamoyladenylate synthase</fullName>
    </alternativeName>
</protein>
<organism evidence="16 17">
    <name type="scientific">Polynucleobacter cosmopolitanus</name>
    <dbReference type="NCBI Taxonomy" id="351345"/>
    <lineage>
        <taxon>Bacteria</taxon>
        <taxon>Pseudomonadati</taxon>
        <taxon>Pseudomonadota</taxon>
        <taxon>Betaproteobacteria</taxon>
        <taxon>Burkholderiales</taxon>
        <taxon>Burkholderiaceae</taxon>
        <taxon>Polynucleobacter</taxon>
    </lineage>
</organism>
<comment type="subcellular location">
    <subcellularLocation>
        <location evidence="1 13">Cytoplasm</location>
    </subcellularLocation>
</comment>
<dbReference type="PANTHER" id="PTHR17490">
    <property type="entry name" value="SUA5"/>
    <property type="match status" value="1"/>
</dbReference>
<dbReference type="InterPro" id="IPR017945">
    <property type="entry name" value="DHBP_synth_RibB-like_a/b_dom"/>
</dbReference>
<comment type="catalytic activity">
    <reaction evidence="12 13">
        <text>L-threonine + hydrogencarbonate + ATP = L-threonylcarbamoyladenylate + diphosphate + H2O</text>
        <dbReference type="Rhea" id="RHEA:36407"/>
        <dbReference type="ChEBI" id="CHEBI:15377"/>
        <dbReference type="ChEBI" id="CHEBI:17544"/>
        <dbReference type="ChEBI" id="CHEBI:30616"/>
        <dbReference type="ChEBI" id="CHEBI:33019"/>
        <dbReference type="ChEBI" id="CHEBI:57926"/>
        <dbReference type="ChEBI" id="CHEBI:73682"/>
        <dbReference type="EC" id="2.7.7.87"/>
    </reaction>
</comment>
<dbReference type="SUPFAM" id="SSF55821">
    <property type="entry name" value="YrdC/RibB"/>
    <property type="match status" value="1"/>
</dbReference>
<dbReference type="Gene3D" id="3.90.870.10">
    <property type="entry name" value="DHBP synthase"/>
    <property type="match status" value="1"/>
</dbReference>
<keyword evidence="7 13" id="KW-0819">tRNA processing</keyword>
<dbReference type="GO" id="GO:0006450">
    <property type="term" value="P:regulation of translational fidelity"/>
    <property type="evidence" value="ECO:0007669"/>
    <property type="project" value="TreeGrafter"/>
</dbReference>
<dbReference type="InterPro" id="IPR038385">
    <property type="entry name" value="Sua5/YwlC_C"/>
</dbReference>
<dbReference type="OrthoDB" id="9814580at2"/>
<dbReference type="InterPro" id="IPR010923">
    <property type="entry name" value="T(6)A37_SUA5"/>
</dbReference>
<dbReference type="Pfam" id="PF03481">
    <property type="entry name" value="Sua5_C"/>
    <property type="match status" value="1"/>
</dbReference>
<dbReference type="PANTHER" id="PTHR17490:SF16">
    <property type="entry name" value="THREONYLCARBAMOYL-AMP SYNTHASE"/>
    <property type="match status" value="1"/>
</dbReference>
<sequence>MSDSIQRAVDVLKAGGLVGMPTETVYGLAADANNVSAINKIFSSKGRPSGHPLIVHIAQAEVSVANDRQASAIAWREILSQWSRDVSPEALILAHAFWPGPLTMILPKAKHVLSEVTGGQETVGIRCPQHPIAQQLLKAFGGGLAAPSANRFGRISPTTAEHVREEFPGDEVLVLDGGPCDVGIESTIVDLTRLDSHGAVVLRPGAITQAMIEQALGRSDVTDGASVNIGSAPRVSGSLSAHYAPKTKLVLYDAKDAESLFSKVNNSDNKKVAWVHFPKDLADKNFGLKNVAKEVLLPLESKALARELYAMLRQLDALNMDCIFFEQLPDGVEWDAIRDRLGRASVGSGV</sequence>
<dbReference type="PIRSF" id="PIRSF004930">
    <property type="entry name" value="Tln_factor_SUA5"/>
    <property type="match status" value="1"/>
</dbReference>
<keyword evidence="10 13" id="KW-0067">ATP-binding</keyword>
<dbReference type="AlphaFoldDB" id="A0A229FUR1"/>
<dbReference type="EMBL" id="NJGG01000001">
    <property type="protein sequence ID" value="OXL15684.1"/>
    <property type="molecule type" value="Genomic_DNA"/>
</dbReference>
<feature type="binding site" evidence="14">
    <location>
        <position position="243"/>
    </location>
    <ligand>
        <name>ATP</name>
        <dbReference type="ChEBI" id="CHEBI:30616"/>
    </ligand>
</feature>
<evidence type="ECO:0000256" key="6">
    <source>
        <dbReference type="ARBA" id="ARBA00022679"/>
    </source>
</evidence>
<evidence type="ECO:0000256" key="14">
    <source>
        <dbReference type="PIRSR" id="PIRSR004930-1"/>
    </source>
</evidence>
<feature type="binding site" evidence="14">
    <location>
        <position position="126"/>
    </location>
    <ligand>
        <name>L-threonine</name>
        <dbReference type="ChEBI" id="CHEBI:57926"/>
    </ligand>
</feature>
<proteinExistence type="inferred from homology"/>
<dbReference type="NCBIfam" id="TIGR00057">
    <property type="entry name" value="L-threonylcarbamoyladenylate synthase"/>
    <property type="match status" value="1"/>
</dbReference>
<dbReference type="Proteomes" id="UP000215188">
    <property type="component" value="Unassembled WGS sequence"/>
</dbReference>
<comment type="caution">
    <text evidence="16">The sequence shown here is derived from an EMBL/GenBank/DDBJ whole genome shotgun (WGS) entry which is preliminary data.</text>
</comment>